<evidence type="ECO:0000256" key="1">
    <source>
        <dbReference type="SAM" id="Phobius"/>
    </source>
</evidence>
<sequence length="180" mass="20705">MCFMALNFPFKKSSSGLSDSHDKPRSDNEFSEAINLFKTQRLKIGISLETLSKETKISRNVLIAIENGWKKYLPEKTYLISMIKSLELKLNLEKGSLNGLSIQKDSINNVSRFKLNFMNIDFLNSWIGSLLYFIIMLSSILALNSQQKYLIKINSISIEPIKMEKTFIEDRKVINKAKEN</sequence>
<reference evidence="3" key="1">
    <citation type="journal article" date="2014" name="Sci. Data">
        <title>Genomes of diverse isolates of the marine cyanobacterium Prochlorococcus.</title>
        <authorList>
            <person name="Biller S."/>
            <person name="Berube P."/>
            <person name="Thompson J."/>
            <person name="Kelly L."/>
            <person name="Roggensack S."/>
            <person name="Awad L."/>
            <person name="Roache-Johnson K."/>
            <person name="Ding H."/>
            <person name="Giovannoni S.J."/>
            <person name="Moore L.R."/>
            <person name="Chisholm S.W."/>
        </authorList>
    </citation>
    <scope>NUCLEOTIDE SEQUENCE [LARGE SCALE GENOMIC DNA]</scope>
    <source>
        <strain evidence="3">PAC1</strain>
    </source>
</reference>
<dbReference type="InterPro" id="IPR010982">
    <property type="entry name" value="Lambda_DNA-bd_dom_sf"/>
</dbReference>
<keyword evidence="1" id="KW-0812">Transmembrane</keyword>
<organism evidence="2 3">
    <name type="scientific">Prochlorococcus marinus str. PAC1</name>
    <dbReference type="NCBI Taxonomy" id="59924"/>
    <lineage>
        <taxon>Bacteria</taxon>
        <taxon>Bacillati</taxon>
        <taxon>Cyanobacteriota</taxon>
        <taxon>Cyanophyceae</taxon>
        <taxon>Synechococcales</taxon>
        <taxon>Prochlorococcaceae</taxon>
        <taxon>Prochlorococcus</taxon>
    </lineage>
</organism>
<evidence type="ECO:0000313" key="3">
    <source>
        <dbReference type="Proteomes" id="UP000030392"/>
    </source>
</evidence>
<accession>A0A0A2C5B2</accession>
<proteinExistence type="predicted"/>
<keyword evidence="1" id="KW-1133">Transmembrane helix</keyword>
<dbReference type="AlphaFoldDB" id="A0A0A2C5B2"/>
<name>A0A0A2C5B2_PROMR</name>
<dbReference type="Gene3D" id="1.10.260.40">
    <property type="entry name" value="lambda repressor-like DNA-binding domains"/>
    <property type="match status" value="1"/>
</dbReference>
<dbReference type="Proteomes" id="UP000030392">
    <property type="component" value="Unassembled WGS sequence"/>
</dbReference>
<protein>
    <submittedName>
        <fullName evidence="2">Putative helix-turn-helix protein</fullName>
    </submittedName>
</protein>
<dbReference type="SUPFAM" id="SSF47413">
    <property type="entry name" value="lambda repressor-like DNA-binding domains"/>
    <property type="match status" value="1"/>
</dbReference>
<keyword evidence="1" id="KW-0472">Membrane</keyword>
<dbReference type="Pfam" id="PF13413">
    <property type="entry name" value="HTH_25"/>
    <property type="match status" value="1"/>
</dbReference>
<evidence type="ECO:0000313" key="2">
    <source>
        <dbReference type="EMBL" id="KGG20040.1"/>
    </source>
</evidence>
<dbReference type="EMBL" id="JNAX01000014">
    <property type="protein sequence ID" value="KGG20040.1"/>
    <property type="molecule type" value="Genomic_DNA"/>
</dbReference>
<feature type="transmembrane region" description="Helical" evidence="1">
    <location>
        <begin position="123"/>
        <end position="143"/>
    </location>
</feature>
<dbReference type="CDD" id="cd00093">
    <property type="entry name" value="HTH_XRE"/>
    <property type="match status" value="1"/>
</dbReference>
<comment type="caution">
    <text evidence="2">The sequence shown here is derived from an EMBL/GenBank/DDBJ whole genome shotgun (WGS) entry which is preliminary data.</text>
</comment>
<gene>
    <name evidence="2" type="ORF">EV03_1504</name>
</gene>
<dbReference type="GO" id="GO:0003677">
    <property type="term" value="F:DNA binding"/>
    <property type="evidence" value="ECO:0007669"/>
    <property type="project" value="InterPro"/>
</dbReference>
<dbReference type="InterPro" id="IPR001387">
    <property type="entry name" value="Cro/C1-type_HTH"/>
</dbReference>